<dbReference type="EMBL" id="KT624200">
    <property type="protein sequence ID" value="AMM44926.1"/>
    <property type="molecule type" value="Genomic_DNA"/>
</dbReference>
<dbReference type="KEGG" id="vg:29125295"/>
<evidence type="ECO:0000313" key="2">
    <source>
        <dbReference type="Proteomes" id="UP000203261"/>
    </source>
</evidence>
<dbReference type="Proteomes" id="UP000203261">
    <property type="component" value="Segment"/>
</dbReference>
<organism evidence="1 2">
    <name type="scientific">Bacillus phage SP-15</name>
    <dbReference type="NCBI Taxonomy" id="1792032"/>
    <lineage>
        <taxon>Viruses</taxon>
        <taxon>Duplodnaviria</taxon>
        <taxon>Heunggongvirae</taxon>
        <taxon>Uroviricota</taxon>
        <taxon>Caudoviricetes</taxon>
        <taxon>Thornevirus</taxon>
        <taxon>Thornevirus SP15</taxon>
    </lineage>
</organism>
<dbReference type="RefSeq" id="YP_009302515.1">
    <property type="nucleotide sequence ID" value="NC_031245.1"/>
</dbReference>
<gene>
    <name evidence="1" type="ORF">SP15_128</name>
</gene>
<evidence type="ECO:0000313" key="1">
    <source>
        <dbReference type="EMBL" id="AMM44926.1"/>
    </source>
</evidence>
<sequence length="62" mass="7502">MRIPELHWIFNNKDKLTQEEVTKLETEYDFFKQYKNGELDLPAVKMLDAMNNCIAIYNKYNK</sequence>
<dbReference type="GeneID" id="29125295"/>
<proteinExistence type="predicted"/>
<protein>
    <submittedName>
        <fullName evidence="1">Uncharacterized protein</fullName>
    </submittedName>
</protein>
<keyword evidence="2" id="KW-1185">Reference proteome</keyword>
<accession>A0A127AW48</accession>
<name>A0A127AW48_9CAUD</name>
<reference evidence="1 2" key="1">
    <citation type="submission" date="2015-08" db="EMBL/GenBank/DDBJ databases">
        <authorList>
            <person name="Babu N.S."/>
            <person name="Beckwith C.J."/>
            <person name="Beseler K.G."/>
            <person name="Brison A."/>
            <person name="Carone J.V."/>
            <person name="Caskin T.P."/>
            <person name="Diamond M."/>
            <person name="Durham M.E."/>
            <person name="Foxe J.M."/>
            <person name="Go M."/>
            <person name="Henderson B.A."/>
            <person name="Jones I.B."/>
            <person name="McGettigan J.A."/>
            <person name="Micheletti S.J."/>
            <person name="Nasrallah M.E."/>
            <person name="Ortiz D."/>
            <person name="Piller C.R."/>
            <person name="Privatt S.R."/>
            <person name="Schneider S.L."/>
            <person name="Sharp S."/>
            <person name="Smith T.C."/>
            <person name="Stanton J.D."/>
            <person name="Ullery H.E."/>
            <person name="Wilson R.J."/>
            <person name="Serrano M.G."/>
            <person name="Buck G."/>
            <person name="Lee V."/>
            <person name="Wang Y."/>
            <person name="Carvalho R."/>
            <person name="Voegtly L."/>
            <person name="Shi R."/>
            <person name="Duckworth R."/>
            <person name="Johnson A."/>
            <person name="Loviza R."/>
            <person name="Walstead R."/>
            <person name="Shah Z."/>
            <person name="Kiflezghi M."/>
            <person name="Wade K."/>
            <person name="Ball S.L."/>
            <person name="Bradley K.W."/>
            <person name="Asai D.J."/>
            <person name="Bowman C.A."/>
            <person name="Russell D.A."/>
            <person name="Pope W.H."/>
            <person name="Jacobs-Sera D."/>
            <person name="Hendrix R.W."/>
            <person name="Hatfull G.F."/>
        </authorList>
    </citation>
    <scope>NUCLEOTIDE SEQUENCE [LARGE SCALE GENOMIC DNA]</scope>
</reference>